<evidence type="ECO:0000313" key="1">
    <source>
        <dbReference type="EMBL" id="GAA2246260.1"/>
    </source>
</evidence>
<keyword evidence="2" id="KW-1185">Reference proteome</keyword>
<reference evidence="2" key="1">
    <citation type="journal article" date="2019" name="Int. J. Syst. Evol. Microbiol.">
        <title>The Global Catalogue of Microorganisms (GCM) 10K type strain sequencing project: providing services to taxonomists for standard genome sequencing and annotation.</title>
        <authorList>
            <consortium name="The Broad Institute Genomics Platform"/>
            <consortium name="The Broad Institute Genome Sequencing Center for Infectious Disease"/>
            <person name="Wu L."/>
            <person name="Ma J."/>
        </authorList>
    </citation>
    <scope>NUCLEOTIDE SEQUENCE [LARGE SCALE GENOMIC DNA]</scope>
    <source>
        <strain evidence="2">JCM 3053</strain>
    </source>
</reference>
<gene>
    <name evidence="1" type="ORF">GCM10010104_48330</name>
</gene>
<accession>A0ABP5QWS1</accession>
<evidence type="ECO:0000313" key="2">
    <source>
        <dbReference type="Proteomes" id="UP001501474"/>
    </source>
</evidence>
<dbReference type="EMBL" id="BAAART010000107">
    <property type="protein sequence ID" value="GAA2246260.1"/>
    <property type="molecule type" value="Genomic_DNA"/>
</dbReference>
<comment type="caution">
    <text evidence="1">The sequence shown here is derived from an EMBL/GenBank/DDBJ whole genome shotgun (WGS) entry which is preliminary data.</text>
</comment>
<organism evidence="1 2">
    <name type="scientific">Streptomyces indiaensis</name>
    <dbReference type="NCBI Taxonomy" id="284033"/>
    <lineage>
        <taxon>Bacteria</taxon>
        <taxon>Bacillati</taxon>
        <taxon>Actinomycetota</taxon>
        <taxon>Actinomycetes</taxon>
        <taxon>Kitasatosporales</taxon>
        <taxon>Streptomycetaceae</taxon>
        <taxon>Streptomyces</taxon>
    </lineage>
</organism>
<proteinExistence type="predicted"/>
<dbReference type="Proteomes" id="UP001501474">
    <property type="component" value="Unassembled WGS sequence"/>
</dbReference>
<name>A0ABP5QWS1_9ACTN</name>
<protein>
    <submittedName>
        <fullName evidence="1">Uncharacterized protein</fullName>
    </submittedName>
</protein>
<sequence>MVWVNTCGGLTHWGRLVPALYLAELGGAAAPSAGPRPGPVPPLIESLPEPVHLVLEAAHHAVQRLHGDAGDAVDVDGVDGLVVGPRTAAAPAAGAVPRPPVSVARQEASRLSLFTT</sequence>